<keyword evidence="1" id="KW-1133">Transmembrane helix</keyword>
<keyword evidence="1" id="KW-0812">Transmembrane</keyword>
<feature type="transmembrane region" description="Helical" evidence="1">
    <location>
        <begin position="87"/>
        <end position="106"/>
    </location>
</feature>
<keyword evidence="1" id="KW-0472">Membrane</keyword>
<keyword evidence="3" id="KW-1185">Reference proteome</keyword>
<accession>A0ABP8GXR4</accession>
<feature type="transmembrane region" description="Helical" evidence="1">
    <location>
        <begin position="244"/>
        <end position="266"/>
    </location>
</feature>
<organism evidence="2 3">
    <name type="scientific">Flaviaesturariibacter amylovorans</name>
    <dbReference type="NCBI Taxonomy" id="1084520"/>
    <lineage>
        <taxon>Bacteria</taxon>
        <taxon>Pseudomonadati</taxon>
        <taxon>Bacteroidota</taxon>
        <taxon>Chitinophagia</taxon>
        <taxon>Chitinophagales</taxon>
        <taxon>Chitinophagaceae</taxon>
        <taxon>Flaviaestuariibacter</taxon>
    </lineage>
</organism>
<evidence type="ECO:0000256" key="1">
    <source>
        <dbReference type="SAM" id="Phobius"/>
    </source>
</evidence>
<sequence length="279" mass="31991">MTMEAVGTSCPSCGAPFTGKYCSACGEKKVSAHDFTAGHFIEESIEGFTHFDNKFLRTLKLLLFRPGMLTTHFAEGRKVPYMKPMQLFIVSNLLFFLLVGAGNVFAHRIGNYLVERGGIFNTRSAFYSKFGAAADVTRLGQVFNEKMAGQSKAFIFLFIPFYALACALLFLRRRKPFGLHLTFAAHFFSFLLLYFTLFHFLFVLPDRYLFHMSQEAFERLAIYLNLFVLIGYFTLAARRFYRSGWIFSFFSGIAAGVLFIILLQAYRLFLFHNILRTLH</sequence>
<dbReference type="EMBL" id="BAABGY010000007">
    <property type="protein sequence ID" value="GAA4331451.1"/>
    <property type="molecule type" value="Genomic_DNA"/>
</dbReference>
<proteinExistence type="predicted"/>
<name>A0ABP8GXR4_9BACT</name>
<evidence type="ECO:0008006" key="4">
    <source>
        <dbReference type="Google" id="ProtNLM"/>
    </source>
</evidence>
<feature type="transmembrane region" description="Helical" evidence="1">
    <location>
        <begin position="183"/>
        <end position="204"/>
    </location>
</feature>
<gene>
    <name evidence="2" type="ORF">GCM10023184_23310</name>
</gene>
<evidence type="ECO:0000313" key="2">
    <source>
        <dbReference type="EMBL" id="GAA4331451.1"/>
    </source>
</evidence>
<feature type="transmembrane region" description="Helical" evidence="1">
    <location>
        <begin position="216"/>
        <end position="237"/>
    </location>
</feature>
<feature type="transmembrane region" description="Helical" evidence="1">
    <location>
        <begin position="153"/>
        <end position="171"/>
    </location>
</feature>
<dbReference type="Pfam" id="PF12412">
    <property type="entry name" value="DUF3667"/>
    <property type="match status" value="1"/>
</dbReference>
<reference evidence="3" key="1">
    <citation type="journal article" date="2019" name="Int. J. Syst. Evol. Microbiol.">
        <title>The Global Catalogue of Microorganisms (GCM) 10K type strain sequencing project: providing services to taxonomists for standard genome sequencing and annotation.</title>
        <authorList>
            <consortium name="The Broad Institute Genomics Platform"/>
            <consortium name="The Broad Institute Genome Sequencing Center for Infectious Disease"/>
            <person name="Wu L."/>
            <person name="Ma J."/>
        </authorList>
    </citation>
    <scope>NUCLEOTIDE SEQUENCE [LARGE SCALE GENOMIC DNA]</scope>
    <source>
        <strain evidence="3">JCM 17919</strain>
    </source>
</reference>
<comment type="caution">
    <text evidence="2">The sequence shown here is derived from an EMBL/GenBank/DDBJ whole genome shotgun (WGS) entry which is preliminary data.</text>
</comment>
<evidence type="ECO:0000313" key="3">
    <source>
        <dbReference type="Proteomes" id="UP001501725"/>
    </source>
</evidence>
<dbReference type="InterPro" id="IPR022134">
    <property type="entry name" value="DUF3667"/>
</dbReference>
<protein>
    <recommendedName>
        <fullName evidence="4">DUF3667 domain-containing protein</fullName>
    </recommendedName>
</protein>
<dbReference type="Proteomes" id="UP001501725">
    <property type="component" value="Unassembled WGS sequence"/>
</dbReference>